<dbReference type="InterPro" id="IPR006293">
    <property type="entry name" value="DNA_helicase_ATP-dep_RecQ_bac"/>
</dbReference>
<evidence type="ECO:0000313" key="20">
    <source>
        <dbReference type="EMBL" id="SDY74735.1"/>
    </source>
</evidence>
<comment type="similarity">
    <text evidence="3">Belongs to the helicase family. RecQ subfamily.</text>
</comment>
<dbReference type="Gene3D" id="3.40.50.300">
    <property type="entry name" value="P-loop containing nucleotide triphosphate hydrolases"/>
    <property type="match status" value="2"/>
</dbReference>
<comment type="cofactor">
    <cofactor evidence="1">
        <name>Mg(2+)</name>
        <dbReference type="ChEBI" id="CHEBI:18420"/>
    </cofactor>
</comment>
<dbReference type="InterPro" id="IPR032284">
    <property type="entry name" value="RecQ_Zn-bd"/>
</dbReference>
<dbReference type="InterPro" id="IPR001650">
    <property type="entry name" value="Helicase_C-like"/>
</dbReference>
<dbReference type="FunFam" id="3.40.50.300:FF:001389">
    <property type="entry name" value="ATP-dependent DNA helicase RecQ"/>
    <property type="match status" value="1"/>
</dbReference>
<dbReference type="AlphaFoldDB" id="A0A1H3MFC6"/>
<feature type="domain" description="HRDC" evidence="17">
    <location>
        <begin position="528"/>
        <end position="608"/>
    </location>
</feature>
<proteinExistence type="inferred from homology"/>
<dbReference type="InterPro" id="IPR010997">
    <property type="entry name" value="HRDC-like_sf"/>
</dbReference>
<dbReference type="GO" id="GO:0005524">
    <property type="term" value="F:ATP binding"/>
    <property type="evidence" value="ECO:0007669"/>
    <property type="project" value="UniProtKB-KW"/>
</dbReference>
<evidence type="ECO:0000256" key="3">
    <source>
        <dbReference type="ARBA" id="ARBA00005446"/>
    </source>
</evidence>
<evidence type="ECO:0000256" key="9">
    <source>
        <dbReference type="ARBA" id="ARBA00022833"/>
    </source>
</evidence>
<accession>A0A1H3MFC6</accession>
<feature type="domain" description="Helicase ATP-binding" evidence="18">
    <location>
        <begin position="24"/>
        <end position="193"/>
    </location>
</feature>
<dbReference type="Pfam" id="PF00270">
    <property type="entry name" value="DEAD"/>
    <property type="match status" value="1"/>
</dbReference>
<dbReference type="EMBL" id="FNQE01000006">
    <property type="protein sequence ID" value="SDY74735.1"/>
    <property type="molecule type" value="Genomic_DNA"/>
</dbReference>
<dbReference type="SMART" id="SM00341">
    <property type="entry name" value="HRDC"/>
    <property type="match status" value="1"/>
</dbReference>
<keyword evidence="11" id="KW-0238">DNA-binding</keyword>
<dbReference type="PANTHER" id="PTHR13710">
    <property type="entry name" value="DNA HELICASE RECQ FAMILY MEMBER"/>
    <property type="match status" value="1"/>
</dbReference>
<keyword evidence="7" id="KW-0378">Hydrolase</keyword>
<dbReference type="InterPro" id="IPR002121">
    <property type="entry name" value="HRDC_dom"/>
</dbReference>
<dbReference type="SUPFAM" id="SSF52540">
    <property type="entry name" value="P-loop containing nucleoside triphosphate hydrolases"/>
    <property type="match status" value="1"/>
</dbReference>
<dbReference type="GO" id="GO:0003677">
    <property type="term" value="F:DNA binding"/>
    <property type="evidence" value="ECO:0007669"/>
    <property type="project" value="UniProtKB-KW"/>
</dbReference>
<dbReference type="InterPro" id="IPR029491">
    <property type="entry name" value="Helicase_HTH"/>
</dbReference>
<dbReference type="CDD" id="cd17920">
    <property type="entry name" value="DEXHc_RecQ"/>
    <property type="match status" value="1"/>
</dbReference>
<dbReference type="PROSITE" id="PS51194">
    <property type="entry name" value="HELICASE_CTER"/>
    <property type="match status" value="1"/>
</dbReference>
<dbReference type="Pfam" id="PF09382">
    <property type="entry name" value="RQC"/>
    <property type="match status" value="1"/>
</dbReference>
<reference evidence="20 21" key="1">
    <citation type="submission" date="2016-10" db="EMBL/GenBank/DDBJ databases">
        <authorList>
            <person name="de Groot N.N."/>
        </authorList>
    </citation>
    <scope>NUCLEOTIDE SEQUENCE [LARGE SCALE GENOMIC DNA]</scope>
    <source>
        <strain evidence="20 21">DSM 21650</strain>
    </source>
</reference>
<feature type="domain" description="Helicase C-terminal" evidence="19">
    <location>
        <begin position="214"/>
        <end position="365"/>
    </location>
</feature>
<evidence type="ECO:0000256" key="13">
    <source>
        <dbReference type="ARBA" id="ARBA00023204"/>
    </source>
</evidence>
<dbReference type="GO" id="GO:0043590">
    <property type="term" value="C:bacterial nucleoid"/>
    <property type="evidence" value="ECO:0007669"/>
    <property type="project" value="TreeGrafter"/>
</dbReference>
<evidence type="ECO:0000259" key="19">
    <source>
        <dbReference type="PROSITE" id="PS51194"/>
    </source>
</evidence>
<dbReference type="FunFam" id="1.10.150.80:FF:000002">
    <property type="entry name" value="ATP-dependent DNA helicase RecQ"/>
    <property type="match status" value="1"/>
</dbReference>
<organism evidence="20 21">
    <name type="scientific">Proteiniborus ethanoligenes</name>
    <dbReference type="NCBI Taxonomy" id="415015"/>
    <lineage>
        <taxon>Bacteria</taxon>
        <taxon>Bacillati</taxon>
        <taxon>Bacillota</taxon>
        <taxon>Clostridia</taxon>
        <taxon>Eubacteriales</taxon>
        <taxon>Proteiniborus</taxon>
    </lineage>
</organism>
<dbReference type="InterPro" id="IPR027417">
    <property type="entry name" value="P-loop_NTPase"/>
</dbReference>
<evidence type="ECO:0000256" key="14">
    <source>
        <dbReference type="ARBA" id="ARBA00023235"/>
    </source>
</evidence>
<dbReference type="FunFam" id="3.40.50.300:FF:000156">
    <property type="entry name" value="ATP-dependent DNA helicase recQ"/>
    <property type="match status" value="1"/>
</dbReference>
<dbReference type="GO" id="GO:0006281">
    <property type="term" value="P:DNA repair"/>
    <property type="evidence" value="ECO:0007669"/>
    <property type="project" value="UniProtKB-KW"/>
</dbReference>
<evidence type="ECO:0000256" key="6">
    <source>
        <dbReference type="ARBA" id="ARBA00022763"/>
    </source>
</evidence>
<protein>
    <recommendedName>
        <fullName evidence="16">DNA helicase RecQ</fullName>
        <ecNumber evidence="16">5.6.2.4</ecNumber>
    </recommendedName>
</protein>
<name>A0A1H3MFC6_9FIRM</name>
<dbReference type="EC" id="5.6.2.4" evidence="16"/>
<keyword evidence="5" id="KW-0547">Nucleotide-binding</keyword>
<dbReference type="SMART" id="SM00490">
    <property type="entry name" value="HELICc"/>
    <property type="match status" value="1"/>
</dbReference>
<dbReference type="Proteomes" id="UP000198625">
    <property type="component" value="Unassembled WGS sequence"/>
</dbReference>
<dbReference type="PROSITE" id="PS51192">
    <property type="entry name" value="HELICASE_ATP_BIND_1"/>
    <property type="match status" value="1"/>
</dbReference>
<evidence type="ECO:0000259" key="17">
    <source>
        <dbReference type="PROSITE" id="PS50967"/>
    </source>
</evidence>
<dbReference type="STRING" id="415015.SAMN05660462_00806"/>
<sequence>MDIYQILKMYFGYEEFKKGQEKLVRGIIDGRDVLGIMPTGGGKSLCYQLPAIVLDGIAIVISPLISLMKDQVDSLNEMGISGTYINSTLEQNKLMERLREIRENKYKIVYVAPERLNTGFFKELIKGVKVSLVAVDEAHCISQWGHDFRPSYLEIPTFINSLEERPVVAAFTATATEEIIEEIKYLIKLNNPTESIIGFDRPNLFYQVIKASNKFSYLLNYLRDNFQGESGIIYCSTRKTVESLARKLREEGFSVVEYHGGMEGEERQNNQEDFIFNRAKIIVATNAFGMGIDKPDVRFVIHYNMPKNMEAYYQEAGRAGRDGEKSHCILLYSPSDVVKQKLIIQNEYLSQEREEILYKNLQYLVDYCHTNDCLRKVILTYFGEMVEEHNCNNCGNCIDQSEMMDVTIEAQKILSCIYRTNERYGLTTIIQVLRGSKNKRLLEWGLDKVSTYGIMETYSDTAIREITMTLVSMGYIHMTADKFPILKLTSKALGVLRGETKVYHKKHLIERKGSARDKEEQRKKDVGSNYDNELFLKLRELRHSIAREKQIAPFMVFHDSTLKAMAEYFPQDKEGMLTINGVGLKKYESYGEAFMSLIKDYCTEKDIDIKELRKEEKTESKVEKTVEDNKEDRYRLTYDCYLQGLSLKEIADKRGFTVATIIQHLKKCDDNGQSVDWLRFIDDPLKEEKILDVINRIGLEKLKPIKEALPEDISYEDIKLIIAKNGLEG</sequence>
<dbReference type="Gene3D" id="1.10.10.1390">
    <property type="entry name" value="ATP-dependent DNA helicase RecQ"/>
    <property type="match status" value="1"/>
</dbReference>
<dbReference type="Gene3D" id="1.10.10.10">
    <property type="entry name" value="Winged helix-like DNA-binding domain superfamily/Winged helix DNA-binding domain"/>
    <property type="match status" value="1"/>
</dbReference>
<dbReference type="InterPro" id="IPR004589">
    <property type="entry name" value="DNA_helicase_ATP-dep_RecQ"/>
</dbReference>
<dbReference type="GO" id="GO:0046872">
    <property type="term" value="F:metal ion binding"/>
    <property type="evidence" value="ECO:0007669"/>
    <property type="project" value="UniProtKB-KW"/>
</dbReference>
<dbReference type="GO" id="GO:0009432">
    <property type="term" value="P:SOS response"/>
    <property type="evidence" value="ECO:0007669"/>
    <property type="project" value="UniProtKB-UniRule"/>
</dbReference>
<dbReference type="Pfam" id="PF00570">
    <property type="entry name" value="HRDC"/>
    <property type="match status" value="1"/>
</dbReference>
<comment type="catalytic activity">
    <reaction evidence="15">
        <text>Couples ATP hydrolysis with the unwinding of duplex DNA by translocating in the 3'-5' direction.</text>
        <dbReference type="EC" id="5.6.2.4"/>
    </reaction>
</comment>
<dbReference type="GO" id="GO:0005737">
    <property type="term" value="C:cytoplasm"/>
    <property type="evidence" value="ECO:0007669"/>
    <property type="project" value="TreeGrafter"/>
</dbReference>
<dbReference type="PROSITE" id="PS50967">
    <property type="entry name" value="HRDC"/>
    <property type="match status" value="1"/>
</dbReference>
<dbReference type="GO" id="GO:0030894">
    <property type="term" value="C:replisome"/>
    <property type="evidence" value="ECO:0007669"/>
    <property type="project" value="TreeGrafter"/>
</dbReference>
<dbReference type="GO" id="GO:0006260">
    <property type="term" value="P:DNA replication"/>
    <property type="evidence" value="ECO:0007669"/>
    <property type="project" value="InterPro"/>
</dbReference>
<keyword evidence="14" id="KW-0413">Isomerase</keyword>
<dbReference type="SMART" id="SM00487">
    <property type="entry name" value="DEXDc"/>
    <property type="match status" value="1"/>
</dbReference>
<dbReference type="Pfam" id="PF16124">
    <property type="entry name" value="RecQ_Zn_bind"/>
    <property type="match status" value="1"/>
</dbReference>
<dbReference type="Pfam" id="PF00271">
    <property type="entry name" value="Helicase_C"/>
    <property type="match status" value="1"/>
</dbReference>
<dbReference type="NCBIfam" id="TIGR01389">
    <property type="entry name" value="recQ"/>
    <property type="match status" value="1"/>
</dbReference>
<evidence type="ECO:0000256" key="7">
    <source>
        <dbReference type="ARBA" id="ARBA00022801"/>
    </source>
</evidence>
<evidence type="ECO:0000256" key="16">
    <source>
        <dbReference type="NCBIfam" id="TIGR01389"/>
    </source>
</evidence>
<evidence type="ECO:0000259" key="18">
    <source>
        <dbReference type="PROSITE" id="PS51192"/>
    </source>
</evidence>
<dbReference type="Gene3D" id="1.10.150.80">
    <property type="entry name" value="HRDC domain"/>
    <property type="match status" value="1"/>
</dbReference>
<dbReference type="RefSeq" id="WP_091727555.1">
    <property type="nucleotide sequence ID" value="NZ_FNQE01000006.1"/>
</dbReference>
<dbReference type="InterPro" id="IPR014001">
    <property type="entry name" value="Helicase_ATP-bd"/>
</dbReference>
<evidence type="ECO:0000256" key="11">
    <source>
        <dbReference type="ARBA" id="ARBA00023125"/>
    </source>
</evidence>
<dbReference type="GO" id="GO:0006310">
    <property type="term" value="P:DNA recombination"/>
    <property type="evidence" value="ECO:0007669"/>
    <property type="project" value="UniProtKB-UniRule"/>
</dbReference>
<evidence type="ECO:0000256" key="8">
    <source>
        <dbReference type="ARBA" id="ARBA00022806"/>
    </source>
</evidence>
<dbReference type="InterPro" id="IPR044876">
    <property type="entry name" value="HRDC_dom_sf"/>
</dbReference>
<dbReference type="SUPFAM" id="SSF47819">
    <property type="entry name" value="HRDC-like"/>
    <property type="match status" value="1"/>
</dbReference>
<keyword evidence="8 20" id="KW-0347">Helicase</keyword>
<evidence type="ECO:0000256" key="1">
    <source>
        <dbReference type="ARBA" id="ARBA00001946"/>
    </source>
</evidence>
<evidence type="ECO:0000256" key="10">
    <source>
        <dbReference type="ARBA" id="ARBA00022840"/>
    </source>
</evidence>
<dbReference type="GO" id="GO:0016787">
    <property type="term" value="F:hydrolase activity"/>
    <property type="evidence" value="ECO:0007669"/>
    <property type="project" value="UniProtKB-KW"/>
</dbReference>
<dbReference type="NCBIfam" id="TIGR00614">
    <property type="entry name" value="recQ_fam"/>
    <property type="match status" value="1"/>
</dbReference>
<dbReference type="OrthoDB" id="9763310at2"/>
<evidence type="ECO:0000256" key="12">
    <source>
        <dbReference type="ARBA" id="ARBA00023172"/>
    </source>
</evidence>
<evidence type="ECO:0000256" key="2">
    <source>
        <dbReference type="ARBA" id="ARBA00001947"/>
    </source>
</evidence>
<keyword evidence="21" id="KW-1185">Reference proteome</keyword>
<evidence type="ECO:0000256" key="5">
    <source>
        <dbReference type="ARBA" id="ARBA00022741"/>
    </source>
</evidence>
<dbReference type="InterPro" id="IPR011545">
    <property type="entry name" value="DEAD/DEAH_box_helicase_dom"/>
</dbReference>
<keyword evidence="12" id="KW-0233">DNA recombination</keyword>
<dbReference type="GO" id="GO:0043138">
    <property type="term" value="F:3'-5' DNA helicase activity"/>
    <property type="evidence" value="ECO:0007669"/>
    <property type="project" value="UniProtKB-EC"/>
</dbReference>
<dbReference type="SMART" id="SM00956">
    <property type="entry name" value="RQC"/>
    <property type="match status" value="1"/>
</dbReference>
<evidence type="ECO:0000256" key="4">
    <source>
        <dbReference type="ARBA" id="ARBA00022723"/>
    </source>
</evidence>
<keyword evidence="6" id="KW-0227">DNA damage</keyword>
<keyword evidence="13" id="KW-0234">DNA repair</keyword>
<gene>
    <name evidence="20" type="ORF">SAMN05660462_00806</name>
</gene>
<evidence type="ECO:0000256" key="15">
    <source>
        <dbReference type="ARBA" id="ARBA00034617"/>
    </source>
</evidence>
<dbReference type="CDD" id="cd18794">
    <property type="entry name" value="SF2_C_RecQ"/>
    <property type="match status" value="1"/>
</dbReference>
<keyword evidence="4" id="KW-0479">Metal-binding</keyword>
<dbReference type="InterPro" id="IPR036390">
    <property type="entry name" value="WH_DNA-bd_sf"/>
</dbReference>
<keyword evidence="10" id="KW-0067">ATP-binding</keyword>
<keyword evidence="9" id="KW-0862">Zinc</keyword>
<evidence type="ECO:0000313" key="21">
    <source>
        <dbReference type="Proteomes" id="UP000198625"/>
    </source>
</evidence>
<dbReference type="InterPro" id="IPR018982">
    <property type="entry name" value="RQC_domain"/>
</dbReference>
<dbReference type="PANTHER" id="PTHR13710:SF105">
    <property type="entry name" value="ATP-DEPENDENT DNA HELICASE Q1"/>
    <property type="match status" value="1"/>
</dbReference>
<comment type="cofactor">
    <cofactor evidence="2">
        <name>Zn(2+)</name>
        <dbReference type="ChEBI" id="CHEBI:29105"/>
    </cofactor>
</comment>
<dbReference type="InterPro" id="IPR036388">
    <property type="entry name" value="WH-like_DNA-bd_sf"/>
</dbReference>
<dbReference type="Pfam" id="PF14493">
    <property type="entry name" value="HTH_40"/>
    <property type="match status" value="1"/>
</dbReference>
<dbReference type="SUPFAM" id="SSF46785">
    <property type="entry name" value="Winged helix' DNA-binding domain"/>
    <property type="match status" value="1"/>
</dbReference>
<dbReference type="GO" id="GO:0009378">
    <property type="term" value="F:four-way junction helicase activity"/>
    <property type="evidence" value="ECO:0007669"/>
    <property type="project" value="TreeGrafter"/>
</dbReference>